<accession>A0A2P2FYS6</accession>
<dbReference type="Proteomes" id="UP000256220">
    <property type="component" value="Unassembled WGS sequence"/>
</dbReference>
<reference evidence="1 2" key="1">
    <citation type="journal article" date="2014" name="Genome Announc.">
        <title>Draft Genome Sequence of Amycolatopsis lurida NRRL 2430, Producer of the Glycopeptide Family Antibiotic Ristocetin.</title>
        <authorList>
            <person name="Kwun M.J."/>
            <person name="Hong H.J."/>
        </authorList>
    </citation>
    <scope>NUCLEOTIDE SEQUENCE [LARGE SCALE GENOMIC DNA]</scope>
    <source>
        <strain evidence="1 2">NRRL 2430</strain>
    </source>
</reference>
<organism evidence="1 2">
    <name type="scientific">Amycolatopsis lurida NRRL 2430</name>
    <dbReference type="NCBI Taxonomy" id="1460371"/>
    <lineage>
        <taxon>Bacteria</taxon>
        <taxon>Bacillati</taxon>
        <taxon>Actinomycetota</taxon>
        <taxon>Actinomycetes</taxon>
        <taxon>Pseudonocardiales</taxon>
        <taxon>Pseudonocardiaceae</taxon>
        <taxon>Amycolatopsis</taxon>
    </lineage>
</organism>
<evidence type="ECO:0000313" key="2">
    <source>
        <dbReference type="Proteomes" id="UP000256220"/>
    </source>
</evidence>
<dbReference type="EMBL" id="JFBM01000005">
    <property type="protein sequence ID" value="KFU81876.1"/>
    <property type="molecule type" value="Genomic_DNA"/>
</dbReference>
<protein>
    <recommendedName>
        <fullName evidence="3">DUF1579 domain-containing protein</fullName>
    </recommendedName>
</protein>
<dbReference type="AlphaFoldDB" id="A0A2P2FYS6"/>
<evidence type="ECO:0000313" key="1">
    <source>
        <dbReference type="EMBL" id="KFU81876.1"/>
    </source>
</evidence>
<dbReference type="RefSeq" id="WP_091596462.1">
    <property type="nucleotide sequence ID" value="NZ_JFBM01000005.1"/>
</dbReference>
<name>A0A2P2FYS6_AMYLU</name>
<sequence>MRNEAVEQLDVLVGSWQTTLRNAWFLEPTDQEVPGSATVEWLGDAFVVFRWTMGGDVGKATSEMVLVLGRSDARDAYTALYHDERGVCRVYGMTFDGSHWNLSREDPDMFQRFIADVGPDRIVGRWEASEDQGSTWRKDFDLVFERA</sequence>
<gene>
    <name evidence="1" type="ORF">BB31_08495</name>
</gene>
<proteinExistence type="predicted"/>
<comment type="caution">
    <text evidence="1">The sequence shown here is derived from an EMBL/GenBank/DDBJ whole genome shotgun (WGS) entry which is preliminary data.</text>
</comment>
<evidence type="ECO:0008006" key="3">
    <source>
        <dbReference type="Google" id="ProtNLM"/>
    </source>
</evidence>
<keyword evidence="2" id="KW-1185">Reference proteome</keyword>